<name>A0A0G3WGX0_9BACT</name>
<protein>
    <submittedName>
        <fullName evidence="3">Uncharacterized protein</fullName>
    </submittedName>
</protein>
<dbReference type="OrthoDB" id="9799230at2"/>
<dbReference type="PROSITE" id="PS50005">
    <property type="entry name" value="TPR"/>
    <property type="match status" value="1"/>
</dbReference>
<evidence type="ECO:0000313" key="4">
    <source>
        <dbReference type="Proteomes" id="UP000035337"/>
    </source>
</evidence>
<gene>
    <name evidence="3" type="ORF">Epro_0189</name>
</gene>
<dbReference type="AlphaFoldDB" id="A0A0G3WGX0"/>
<organism evidence="3 4">
    <name type="scientific">Endomicrobium proavitum</name>
    <dbReference type="NCBI Taxonomy" id="1408281"/>
    <lineage>
        <taxon>Bacteria</taxon>
        <taxon>Pseudomonadati</taxon>
        <taxon>Elusimicrobiota</taxon>
        <taxon>Endomicrobiia</taxon>
        <taxon>Endomicrobiales</taxon>
        <taxon>Endomicrobiaceae</taxon>
        <taxon>Endomicrobium</taxon>
    </lineage>
</organism>
<reference evidence="3 4" key="1">
    <citation type="submission" date="2014-09" db="EMBL/GenBank/DDBJ databases">
        <title>Complete genome sequence of Endomicrobium proavitum.</title>
        <authorList>
            <person name="Zheng H."/>
        </authorList>
    </citation>
    <scope>NUCLEOTIDE SEQUENCE [LARGE SCALE GENOMIC DNA]</scope>
    <source>
        <strain evidence="3 4">Rsa215</strain>
    </source>
</reference>
<dbReference type="STRING" id="1408281.Epro_0189"/>
<sequence length="588" mass="66940">MQNTYNKITILLIITLLLSAQFASAASGRRKHFLSHGPSVSAFGAGETLFSAYRDPSVIQYNPSVMSYFDDNALTLSRYNLYEGSSYNSGSIVFGLGKRYFLGVSAANLSSGDIELRETIYSDEKIASINTWNFLVSFSGFLDFLGLSYGANVKYLYYDLYLNKAGTYMFDAGLSKYFRGPEIFKNTSRIKLGLAAQNFFHGELKADKEADEIPAIYRLSAAISLPVYYRFSTQDILSLYSDIKYEDEFADFSAGVSYSFADKYALRAGYYPQHITFGFGVDFYAFTVDYAGDFSEIDLIHRLGLTYRWANKKDYELMKEAEEALVKEKLGLKEAEQKFKTAKKLYGKGEYLRATDMLADIIVSYPNFESPLHFYKNINESMNETAYSNDELDFGKLTYARGYCAYYASNYQEALNEWNKFIHFTDGTEEVFEYKNKIDDAIKLQQLQAREAELDAKASEIFNAGVANFNAARYVQCIKIMENLQKFVTDNNFSKTVEYYGKAKECINKSVAELAKSLKKKEPVPVSEVKEEKPDIDESSADKKYNEGLILYAQGKYLEAERAWELTLRLNPNHQKAKVALSKIRNNE</sequence>
<proteinExistence type="predicted"/>
<dbReference type="InterPro" id="IPR011990">
    <property type="entry name" value="TPR-like_helical_dom_sf"/>
</dbReference>
<dbReference type="InterPro" id="IPR019734">
    <property type="entry name" value="TPR_rpt"/>
</dbReference>
<feature type="repeat" description="TPR" evidence="1">
    <location>
        <begin position="541"/>
        <end position="574"/>
    </location>
</feature>
<feature type="chain" id="PRO_5005186151" evidence="2">
    <location>
        <begin position="26"/>
        <end position="588"/>
    </location>
</feature>
<keyword evidence="4" id="KW-1185">Reference proteome</keyword>
<dbReference type="KEGG" id="epo:Epro_0189"/>
<dbReference type="RefSeq" id="WP_144412018.1">
    <property type="nucleotide sequence ID" value="NZ_CP009498.1"/>
</dbReference>
<evidence type="ECO:0000256" key="1">
    <source>
        <dbReference type="PROSITE-ProRule" id="PRU00339"/>
    </source>
</evidence>
<evidence type="ECO:0000313" key="3">
    <source>
        <dbReference type="EMBL" id="AKL97568.1"/>
    </source>
</evidence>
<feature type="signal peptide" evidence="2">
    <location>
        <begin position="1"/>
        <end position="25"/>
    </location>
</feature>
<keyword evidence="2" id="KW-0732">Signal</keyword>
<dbReference type="Proteomes" id="UP000035337">
    <property type="component" value="Chromosome"/>
</dbReference>
<dbReference type="PATRIC" id="fig|1408281.3.peg.193"/>
<dbReference type="Gene3D" id="1.25.40.10">
    <property type="entry name" value="Tetratricopeptide repeat domain"/>
    <property type="match status" value="1"/>
</dbReference>
<dbReference type="SUPFAM" id="SSF48452">
    <property type="entry name" value="TPR-like"/>
    <property type="match status" value="1"/>
</dbReference>
<dbReference type="EMBL" id="CP009498">
    <property type="protein sequence ID" value="AKL97568.1"/>
    <property type="molecule type" value="Genomic_DNA"/>
</dbReference>
<accession>A0A0G3WGX0</accession>
<evidence type="ECO:0000256" key="2">
    <source>
        <dbReference type="SAM" id="SignalP"/>
    </source>
</evidence>
<keyword evidence="1" id="KW-0802">TPR repeat</keyword>